<dbReference type="EMBL" id="JACEFO010001663">
    <property type="protein sequence ID" value="KAF8724063.1"/>
    <property type="molecule type" value="Genomic_DNA"/>
</dbReference>
<dbReference type="OrthoDB" id="1854593at2759"/>
<keyword evidence="3" id="KW-0808">Transferase</keyword>
<evidence type="ECO:0000256" key="3">
    <source>
        <dbReference type="ARBA" id="ARBA00022679"/>
    </source>
</evidence>
<dbReference type="GO" id="GO:0016020">
    <property type="term" value="C:membrane"/>
    <property type="evidence" value="ECO:0007669"/>
    <property type="project" value="UniProtKB-SubCell"/>
</dbReference>
<gene>
    <name evidence="9" type="ORF">HU200_021076</name>
</gene>
<accession>A0A835EZS4</accession>
<dbReference type="GO" id="GO:0090447">
    <property type="term" value="F:glycerol-3-phosphate 2-O-acyltransferase activity"/>
    <property type="evidence" value="ECO:0007669"/>
    <property type="project" value="TreeGrafter"/>
</dbReference>
<comment type="subcellular location">
    <subcellularLocation>
        <location evidence="1">Membrane</location>
        <topology evidence="1">Multi-pass membrane protein</topology>
    </subcellularLocation>
</comment>
<keyword evidence="4 7" id="KW-0812">Transmembrane</keyword>
<feature type="transmembrane region" description="Helical" evidence="7">
    <location>
        <begin position="54"/>
        <end position="74"/>
    </location>
</feature>
<comment type="similarity">
    <text evidence="2">Belongs to the GPAT/DAPAT family.</text>
</comment>
<evidence type="ECO:0000256" key="2">
    <source>
        <dbReference type="ARBA" id="ARBA00007937"/>
    </source>
</evidence>
<evidence type="ECO:0000256" key="4">
    <source>
        <dbReference type="ARBA" id="ARBA00022692"/>
    </source>
</evidence>
<evidence type="ECO:0000256" key="5">
    <source>
        <dbReference type="ARBA" id="ARBA00022989"/>
    </source>
</evidence>
<dbReference type="InterPro" id="IPR056462">
    <property type="entry name" value="HAD_RAM2/GPAT1-8"/>
</dbReference>
<feature type="domain" description="Phospholipid/glycerol acyltransferase" evidence="8">
    <location>
        <begin position="377"/>
        <end position="478"/>
    </location>
</feature>
<evidence type="ECO:0000256" key="6">
    <source>
        <dbReference type="ARBA" id="ARBA00023136"/>
    </source>
</evidence>
<sequence>MAATTKPIPPPPPLPSLLDKLHRQTLIVDVDSWILRSPVCAFSYFMLVAVEAGGFLRGLLLLLLYPLLCLLGVGDDGARAARAMATVALVGLEENEVARVGRAVLPKFFLEAAAAEGVAAVSAAARVVAVSATFPRVMVDAFLREYVGVDTVVGVEVRSVGGFLAGLVDDEDAAEMAAKRLRGLFGDELEVVAGKKKELSGNGGAVGLVGAASSGRVHYLFSPYYCKHINKEHIVKGHFKNINKDGICSCSLKTTYFSTCPAPMNITYNVHPFSVWMQETFAVSEADTRGWRPLPRESYPRPLIFHDGRLAFLPTPSAALAMYTFLPFAVALVAFRTVAFSFLPYRLCFPVGAFTGMHYRLVAGHVPLAAGAGEEGRLYVCNHRTLLDPIIVAAALRRPVTAVTYSLSPVSELIAPIRTARLTRDRAKDQRNMASLLARGDLVVCPEGTTCREEYLLRLSPLFAELGADVNPVALDTRVGMFYGTSTKPGAKWMDPFYFMMNPRPAYRVEFLPSAAAAASERGDDSIEVANRVQRELGRALGFELTGLTRKDKYMTLAGNEGVVMPAAPKERHGRRD</sequence>
<dbReference type="GO" id="GO:0016791">
    <property type="term" value="F:phosphatase activity"/>
    <property type="evidence" value="ECO:0007669"/>
    <property type="project" value="TreeGrafter"/>
</dbReference>
<comment type="caution">
    <text evidence="9">The sequence shown here is derived from an EMBL/GenBank/DDBJ whole genome shotgun (WGS) entry which is preliminary data.</text>
</comment>
<dbReference type="Proteomes" id="UP000636709">
    <property type="component" value="Unassembled WGS sequence"/>
</dbReference>
<dbReference type="GO" id="GO:0010143">
    <property type="term" value="P:cutin biosynthetic process"/>
    <property type="evidence" value="ECO:0007669"/>
    <property type="project" value="TreeGrafter"/>
</dbReference>
<organism evidence="9 10">
    <name type="scientific">Digitaria exilis</name>
    <dbReference type="NCBI Taxonomy" id="1010633"/>
    <lineage>
        <taxon>Eukaryota</taxon>
        <taxon>Viridiplantae</taxon>
        <taxon>Streptophyta</taxon>
        <taxon>Embryophyta</taxon>
        <taxon>Tracheophyta</taxon>
        <taxon>Spermatophyta</taxon>
        <taxon>Magnoliopsida</taxon>
        <taxon>Liliopsida</taxon>
        <taxon>Poales</taxon>
        <taxon>Poaceae</taxon>
        <taxon>PACMAD clade</taxon>
        <taxon>Panicoideae</taxon>
        <taxon>Panicodae</taxon>
        <taxon>Paniceae</taxon>
        <taxon>Anthephorinae</taxon>
        <taxon>Digitaria</taxon>
    </lineage>
</organism>
<evidence type="ECO:0000313" key="10">
    <source>
        <dbReference type="Proteomes" id="UP000636709"/>
    </source>
</evidence>
<keyword evidence="6 7" id="KW-0472">Membrane</keyword>
<protein>
    <recommendedName>
        <fullName evidence="8">Phospholipid/glycerol acyltransferase domain-containing protein</fullName>
    </recommendedName>
</protein>
<evidence type="ECO:0000256" key="1">
    <source>
        <dbReference type="ARBA" id="ARBA00004141"/>
    </source>
</evidence>
<dbReference type="AlphaFoldDB" id="A0A835EZS4"/>
<dbReference type="Pfam" id="PF01553">
    <property type="entry name" value="Acyltransferase"/>
    <property type="match status" value="1"/>
</dbReference>
<evidence type="ECO:0000259" key="8">
    <source>
        <dbReference type="SMART" id="SM00563"/>
    </source>
</evidence>
<dbReference type="Pfam" id="PF23270">
    <property type="entry name" value="HAD_RAM2_N"/>
    <property type="match status" value="1"/>
</dbReference>
<dbReference type="CDD" id="cd06551">
    <property type="entry name" value="LPLAT"/>
    <property type="match status" value="1"/>
</dbReference>
<feature type="transmembrane region" description="Helical" evidence="7">
    <location>
        <begin position="320"/>
        <end position="343"/>
    </location>
</feature>
<keyword evidence="5 7" id="KW-1133">Transmembrane helix</keyword>
<name>A0A835EZS4_9POAL</name>
<proteinExistence type="inferred from homology"/>
<dbReference type="PANTHER" id="PTHR15486:SF51">
    <property type="entry name" value="GLYCEROL-3-PHOSPHATE ACYLTRANSFERASE 1"/>
    <property type="match status" value="1"/>
</dbReference>
<evidence type="ECO:0000256" key="7">
    <source>
        <dbReference type="SAM" id="Phobius"/>
    </source>
</evidence>
<dbReference type="InterPro" id="IPR002123">
    <property type="entry name" value="Plipid/glycerol_acylTrfase"/>
</dbReference>
<evidence type="ECO:0000313" key="9">
    <source>
        <dbReference type="EMBL" id="KAF8724063.1"/>
    </source>
</evidence>
<keyword evidence="10" id="KW-1185">Reference proteome</keyword>
<dbReference type="SMART" id="SM00563">
    <property type="entry name" value="PlsC"/>
    <property type="match status" value="1"/>
</dbReference>
<reference evidence="9" key="1">
    <citation type="submission" date="2020-07" db="EMBL/GenBank/DDBJ databases">
        <title>Genome sequence and genetic diversity analysis of an under-domesticated orphan crop, white fonio (Digitaria exilis).</title>
        <authorList>
            <person name="Bennetzen J.L."/>
            <person name="Chen S."/>
            <person name="Ma X."/>
            <person name="Wang X."/>
            <person name="Yssel A.E.J."/>
            <person name="Chaluvadi S.R."/>
            <person name="Johnson M."/>
            <person name="Gangashetty P."/>
            <person name="Hamidou F."/>
            <person name="Sanogo M.D."/>
            <person name="Zwaenepoel A."/>
            <person name="Wallace J."/>
            <person name="Van De Peer Y."/>
            <person name="Van Deynze A."/>
        </authorList>
    </citation>
    <scope>NUCLEOTIDE SEQUENCE</scope>
    <source>
        <tissue evidence="9">Leaves</tissue>
    </source>
</reference>
<dbReference type="SUPFAM" id="SSF69593">
    <property type="entry name" value="Glycerol-3-phosphate (1)-acyltransferase"/>
    <property type="match status" value="1"/>
</dbReference>
<dbReference type="PANTHER" id="PTHR15486">
    <property type="entry name" value="ANCIENT UBIQUITOUS PROTEIN"/>
    <property type="match status" value="1"/>
</dbReference>